<protein>
    <submittedName>
        <fullName evidence="1">Uncharacterized protein</fullName>
    </submittedName>
</protein>
<proteinExistence type="predicted"/>
<gene>
    <name evidence="1" type="ORF">G7Y89_g4651</name>
</gene>
<dbReference type="Proteomes" id="UP000566819">
    <property type="component" value="Unassembled WGS sequence"/>
</dbReference>
<comment type="caution">
    <text evidence="1">The sequence shown here is derived from an EMBL/GenBank/DDBJ whole genome shotgun (WGS) entry which is preliminary data.</text>
</comment>
<dbReference type="EMBL" id="JAAMPI010000256">
    <property type="protein sequence ID" value="KAF4633475.1"/>
    <property type="molecule type" value="Genomic_DNA"/>
</dbReference>
<dbReference type="AlphaFoldDB" id="A0A8H4RR75"/>
<evidence type="ECO:0000313" key="2">
    <source>
        <dbReference type="Proteomes" id="UP000566819"/>
    </source>
</evidence>
<name>A0A8H4RR75_9HELO</name>
<organism evidence="1 2">
    <name type="scientific">Cudoniella acicularis</name>
    <dbReference type="NCBI Taxonomy" id="354080"/>
    <lineage>
        <taxon>Eukaryota</taxon>
        <taxon>Fungi</taxon>
        <taxon>Dikarya</taxon>
        <taxon>Ascomycota</taxon>
        <taxon>Pezizomycotina</taxon>
        <taxon>Leotiomycetes</taxon>
        <taxon>Helotiales</taxon>
        <taxon>Tricladiaceae</taxon>
        <taxon>Cudoniella</taxon>
    </lineage>
</organism>
<dbReference type="OrthoDB" id="3435175at2759"/>
<evidence type="ECO:0000313" key="1">
    <source>
        <dbReference type="EMBL" id="KAF4633475.1"/>
    </source>
</evidence>
<accession>A0A8H4RR75</accession>
<reference evidence="1 2" key="1">
    <citation type="submission" date="2020-03" db="EMBL/GenBank/DDBJ databases">
        <title>Draft Genome Sequence of Cudoniella acicularis.</title>
        <authorList>
            <person name="Buettner E."/>
            <person name="Kellner H."/>
        </authorList>
    </citation>
    <scope>NUCLEOTIDE SEQUENCE [LARGE SCALE GENOMIC DNA]</scope>
    <source>
        <strain evidence="1 2">DSM 108380</strain>
    </source>
</reference>
<sequence length="271" mass="30756">MPLEQNGTVLLREFSLASRHLGWFGPVHRMMTAKTFVCALVDAPGVFPLATMLQIQFVQSIFPDEVRFEQVSLPWEGREGARKRDRMLQHPLKTAHLLLAQWKSLLESGPENRTNVGVQDCIIVAKAEALFVAWGQPVRSFEKMSPELWDIVLGDLSSLNGKYAAEAFNFTLSERQQKHSNIWGMIIKEEEEWTSIAMNQGLNPILIGDDLYALYDNPTSTGYIAVITGDISGDIRFERDKFLDSLRAHDRKENEVVFHESNITLNINEPL</sequence>
<keyword evidence="2" id="KW-1185">Reference proteome</keyword>